<dbReference type="InterPro" id="IPR010982">
    <property type="entry name" value="Lambda_DNA-bd_dom_sf"/>
</dbReference>
<feature type="domain" description="HTH cro/C1-type" evidence="1">
    <location>
        <begin position="37"/>
        <end position="87"/>
    </location>
</feature>
<dbReference type="InterPro" id="IPR001387">
    <property type="entry name" value="Cro/C1-type_HTH"/>
</dbReference>
<dbReference type="GO" id="GO:0003677">
    <property type="term" value="F:DNA binding"/>
    <property type="evidence" value="ECO:0007669"/>
    <property type="project" value="InterPro"/>
</dbReference>
<comment type="caution">
    <text evidence="2">The sequence shown here is derived from an EMBL/GenBank/DDBJ whole genome shotgun (WGS) entry which is preliminary data.</text>
</comment>
<organism evidence="2 3">
    <name type="scientific">Mycobacterium timonense</name>
    <dbReference type="NCBI Taxonomy" id="701043"/>
    <lineage>
        <taxon>Bacteria</taxon>
        <taxon>Bacillati</taxon>
        <taxon>Actinomycetota</taxon>
        <taxon>Actinomycetes</taxon>
        <taxon>Mycobacteriales</taxon>
        <taxon>Mycobacteriaceae</taxon>
        <taxon>Mycobacterium</taxon>
        <taxon>Mycobacterium avium complex (MAC)</taxon>
    </lineage>
</organism>
<dbReference type="Pfam" id="PF01381">
    <property type="entry name" value="HTH_3"/>
    <property type="match status" value="1"/>
</dbReference>
<dbReference type="CDD" id="cd00093">
    <property type="entry name" value="HTH_XRE"/>
    <property type="match status" value="1"/>
</dbReference>
<dbReference type="PROSITE" id="PS50943">
    <property type="entry name" value="HTH_CROC1"/>
    <property type="match status" value="1"/>
</dbReference>
<evidence type="ECO:0000259" key="1">
    <source>
        <dbReference type="PROSITE" id="PS50943"/>
    </source>
</evidence>
<dbReference type="EMBL" id="BLLA01000001">
    <property type="protein sequence ID" value="GFG97857.1"/>
    <property type="molecule type" value="Genomic_DNA"/>
</dbReference>
<evidence type="ECO:0000313" key="2">
    <source>
        <dbReference type="EMBL" id="GFG97857.1"/>
    </source>
</evidence>
<dbReference type="Proteomes" id="UP000465301">
    <property type="component" value="Unassembled WGS sequence"/>
</dbReference>
<evidence type="ECO:0000313" key="3">
    <source>
        <dbReference type="Proteomes" id="UP000465301"/>
    </source>
</evidence>
<reference evidence="2 3" key="1">
    <citation type="journal article" date="2019" name="Emerg. Microbes Infect.">
        <title>Comprehensive subspecies identification of 175 nontuberculous mycobacteria species based on 7547 genomic profiles.</title>
        <authorList>
            <person name="Matsumoto Y."/>
            <person name="Kinjo T."/>
            <person name="Motooka D."/>
            <person name="Nabeya D."/>
            <person name="Jung N."/>
            <person name="Uechi K."/>
            <person name="Horii T."/>
            <person name="Iida T."/>
            <person name="Fujita J."/>
            <person name="Nakamura S."/>
        </authorList>
    </citation>
    <scope>NUCLEOTIDE SEQUENCE [LARGE SCALE GENOMIC DNA]</scope>
    <source>
        <strain evidence="2 3">JCM 30726</strain>
    </source>
</reference>
<keyword evidence="3" id="KW-1185">Reference proteome</keyword>
<accession>A0A7I9ZAX0</accession>
<proteinExistence type="predicted"/>
<dbReference type="SUPFAM" id="SSF47413">
    <property type="entry name" value="lambda repressor-like DNA-binding domains"/>
    <property type="match status" value="1"/>
</dbReference>
<gene>
    <name evidence="2" type="ORF">MTIM_37360</name>
</gene>
<dbReference type="Gene3D" id="1.10.260.40">
    <property type="entry name" value="lambda repressor-like DNA-binding domains"/>
    <property type="match status" value="1"/>
</dbReference>
<dbReference type="AlphaFoldDB" id="A0A7I9ZAX0"/>
<name>A0A7I9ZAX0_9MYCO</name>
<dbReference type="SMART" id="SM00530">
    <property type="entry name" value="HTH_XRE"/>
    <property type="match status" value="1"/>
</dbReference>
<protein>
    <recommendedName>
        <fullName evidence="1">HTH cro/C1-type domain-containing protein</fullName>
    </recommendedName>
</protein>
<sequence length="91" mass="9845">MGFPLMEAVIAMSDSNSIDIHEAGLALNLPDLIFETRAGAGMNQDQLAQALGTTREAVAAWESGDEVPRVDVLQRLAEVCGKRLHIRIDVD</sequence>